<evidence type="ECO:0000313" key="2">
    <source>
        <dbReference type="EMBL" id="CAH3021984.1"/>
    </source>
</evidence>
<dbReference type="PANTHER" id="PTHR42951">
    <property type="entry name" value="METALLO-BETA-LACTAMASE DOMAIN-CONTAINING"/>
    <property type="match status" value="1"/>
</dbReference>
<dbReference type="Proteomes" id="UP001159427">
    <property type="component" value="Unassembled WGS sequence"/>
</dbReference>
<organism evidence="2 3">
    <name type="scientific">Porites evermanni</name>
    <dbReference type="NCBI Taxonomy" id="104178"/>
    <lineage>
        <taxon>Eukaryota</taxon>
        <taxon>Metazoa</taxon>
        <taxon>Cnidaria</taxon>
        <taxon>Anthozoa</taxon>
        <taxon>Hexacorallia</taxon>
        <taxon>Scleractinia</taxon>
        <taxon>Fungiina</taxon>
        <taxon>Poritidae</taxon>
        <taxon>Porites</taxon>
    </lineage>
</organism>
<dbReference type="InterPro" id="IPR036866">
    <property type="entry name" value="RibonucZ/Hydroxyglut_hydro"/>
</dbReference>
<name>A0ABN8M1H9_9CNID</name>
<sequence length="284" mass="31706">MAEQPFAIEKVHDGVYLLHERFYDSPNQANIWLVQGSSKDLVIDTGLGIWNLPGFLEQQGLIGPKPVQAVATHIHFDHSGDLHQFEKFSIHSLEAEAIRQGDNFVTSTLFFSASEIAVPPYQGWKISEYRVKAAEPYTVVEEGHVFDLGDRSLRVVHLPGHTPGSIGLIDERARILFTGDVMYESDALIDWLPQSNINAYVQSCRRLQDLSSHVDCVFPGHSVMFDGRRLHFLASEYISRAGACHKVFTTLLKGVSYMVLKAKHSANIPANCCYYACCCCCCIA</sequence>
<comment type="caution">
    <text evidence="2">The sequence shown here is derived from an EMBL/GenBank/DDBJ whole genome shotgun (WGS) entry which is preliminary data.</text>
</comment>
<reference evidence="2 3" key="1">
    <citation type="submission" date="2022-05" db="EMBL/GenBank/DDBJ databases">
        <authorList>
            <consortium name="Genoscope - CEA"/>
            <person name="William W."/>
        </authorList>
    </citation>
    <scope>NUCLEOTIDE SEQUENCE [LARGE SCALE GENOMIC DNA]</scope>
</reference>
<gene>
    <name evidence="2" type="ORF">PEVE_00013666</name>
</gene>
<proteinExistence type="predicted"/>
<feature type="domain" description="Metallo-beta-lactamase" evidence="1">
    <location>
        <begin position="28"/>
        <end position="221"/>
    </location>
</feature>
<dbReference type="SMART" id="SM00849">
    <property type="entry name" value="Lactamase_B"/>
    <property type="match status" value="1"/>
</dbReference>
<dbReference type="EMBL" id="CALNXI010000201">
    <property type="protein sequence ID" value="CAH3021984.1"/>
    <property type="molecule type" value="Genomic_DNA"/>
</dbReference>
<dbReference type="Gene3D" id="3.60.15.10">
    <property type="entry name" value="Ribonuclease Z/Hydroxyacylglutathione hydrolase-like"/>
    <property type="match status" value="1"/>
</dbReference>
<protein>
    <recommendedName>
        <fullName evidence="1">Metallo-beta-lactamase domain-containing protein</fullName>
    </recommendedName>
</protein>
<keyword evidence="3" id="KW-1185">Reference proteome</keyword>
<dbReference type="SUPFAM" id="SSF56281">
    <property type="entry name" value="Metallo-hydrolase/oxidoreductase"/>
    <property type="match status" value="1"/>
</dbReference>
<evidence type="ECO:0000259" key="1">
    <source>
        <dbReference type="SMART" id="SM00849"/>
    </source>
</evidence>
<dbReference type="PANTHER" id="PTHR42951:SF4">
    <property type="entry name" value="ACYL-COENZYME A THIOESTERASE MBLAC2"/>
    <property type="match status" value="1"/>
</dbReference>
<dbReference type="InterPro" id="IPR050855">
    <property type="entry name" value="NDM-1-like"/>
</dbReference>
<dbReference type="InterPro" id="IPR001279">
    <property type="entry name" value="Metallo-B-lactamas"/>
</dbReference>
<evidence type="ECO:0000313" key="3">
    <source>
        <dbReference type="Proteomes" id="UP001159427"/>
    </source>
</evidence>
<dbReference type="Pfam" id="PF00753">
    <property type="entry name" value="Lactamase_B"/>
    <property type="match status" value="1"/>
</dbReference>
<accession>A0ABN8M1H9</accession>